<evidence type="ECO:0000313" key="1">
    <source>
        <dbReference type="Proteomes" id="UP000189703"/>
    </source>
</evidence>
<reference evidence="2" key="1">
    <citation type="submission" date="2025-08" db="UniProtKB">
        <authorList>
            <consortium name="RefSeq"/>
        </authorList>
    </citation>
    <scope>IDENTIFICATION</scope>
</reference>
<dbReference type="eggNOG" id="ENOG502RXHS">
    <property type="taxonomic scope" value="Eukaryota"/>
</dbReference>
<dbReference type="PANTHER" id="PTHR35770">
    <property type="entry name" value="U2 SMALL NUCLEAR RIBONUCLEOPROTEIN AUXILIARY FACTOR-LIKE PROTEIN"/>
    <property type="match status" value="1"/>
</dbReference>
<name>A0A1U8ARK2_NELNU</name>
<dbReference type="GeneID" id="104606704"/>
<dbReference type="RefSeq" id="XP_010270346.1">
    <property type="nucleotide sequence ID" value="XM_010272044.2"/>
</dbReference>
<dbReference type="AlphaFoldDB" id="A0A1U8ARK2"/>
<dbReference type="OrthoDB" id="775087at2759"/>
<gene>
    <name evidence="2" type="primary">LOC104606704</name>
</gene>
<organism evidence="1 2">
    <name type="scientific">Nelumbo nucifera</name>
    <name type="common">Sacred lotus</name>
    <dbReference type="NCBI Taxonomy" id="4432"/>
    <lineage>
        <taxon>Eukaryota</taxon>
        <taxon>Viridiplantae</taxon>
        <taxon>Streptophyta</taxon>
        <taxon>Embryophyta</taxon>
        <taxon>Tracheophyta</taxon>
        <taxon>Spermatophyta</taxon>
        <taxon>Magnoliopsida</taxon>
        <taxon>Proteales</taxon>
        <taxon>Nelumbonaceae</taxon>
        <taxon>Nelumbo</taxon>
    </lineage>
</organism>
<evidence type="ECO:0000313" key="2">
    <source>
        <dbReference type="RefSeq" id="XP_010270346.1"/>
    </source>
</evidence>
<dbReference type="FunCoup" id="A0A1U8ARK2">
    <property type="interactions" value="1521"/>
</dbReference>
<dbReference type="KEGG" id="nnu:104606704"/>
<dbReference type="InParanoid" id="A0A1U8ARK2"/>
<accession>A0A1U8ARK2</accession>
<sequence>MAKSLEGFQPMFGKPKAEWEVPSSLPLLPFMFHVHALDSFHLRVHVTDFQSCTWAATRSIEQLEDLRDDIGIGGSWSDFIDYLIASVRSENVKLVLSRPSKSSGGTGPMFAKLIAHKSKGMPLISIALDRIMDSTANDAMANLSLELFKAYETKHNLVVKEQERTCWLTQILSAEKEKNESLQHQLDTLLFSKRKKLQKSNVSDKALPVSALSNSDVVSVSETHNSPEKPPVQDLLSTKVGQRVVPAYRRAKVRGVFLQDTEGSEDN</sequence>
<dbReference type="PANTHER" id="PTHR35770:SF1">
    <property type="entry name" value="U2 SMALL NUCLEAR RIBONUCLEOPROTEIN AUXILIARY FACTOR-LIKE PROTEIN"/>
    <property type="match status" value="1"/>
</dbReference>
<keyword evidence="1" id="KW-1185">Reference proteome</keyword>
<dbReference type="Proteomes" id="UP000189703">
    <property type="component" value="Unplaced"/>
</dbReference>
<dbReference type="OMA" id="KAEQKRC"/>
<protein>
    <submittedName>
        <fullName evidence="2">Uncharacterized protein LOC104606704</fullName>
    </submittedName>
</protein>
<proteinExistence type="predicted"/>